<dbReference type="RefSeq" id="WP_307276934.1">
    <property type="nucleotide sequence ID" value="NZ_JAUSVX010000009.1"/>
</dbReference>
<evidence type="ECO:0000313" key="2">
    <source>
        <dbReference type="EMBL" id="MDQ0471563.1"/>
    </source>
</evidence>
<evidence type="ECO:0000313" key="3">
    <source>
        <dbReference type="Proteomes" id="UP001242480"/>
    </source>
</evidence>
<dbReference type="Proteomes" id="UP001242480">
    <property type="component" value="Unassembled WGS sequence"/>
</dbReference>
<accession>A0ABU0JBB7</accession>
<feature type="transmembrane region" description="Helical" evidence="1">
    <location>
        <begin position="12"/>
        <end position="36"/>
    </location>
</feature>
<evidence type="ECO:0008006" key="4">
    <source>
        <dbReference type="Google" id="ProtNLM"/>
    </source>
</evidence>
<organism evidence="2 3">
    <name type="scientific">Labrys wisconsinensis</name>
    <dbReference type="NCBI Taxonomy" id="425677"/>
    <lineage>
        <taxon>Bacteria</taxon>
        <taxon>Pseudomonadati</taxon>
        <taxon>Pseudomonadota</taxon>
        <taxon>Alphaproteobacteria</taxon>
        <taxon>Hyphomicrobiales</taxon>
        <taxon>Xanthobacteraceae</taxon>
        <taxon>Labrys</taxon>
    </lineage>
</organism>
<dbReference type="EMBL" id="JAUSVX010000009">
    <property type="protein sequence ID" value="MDQ0471563.1"/>
    <property type="molecule type" value="Genomic_DNA"/>
</dbReference>
<keyword evidence="1" id="KW-1133">Transmembrane helix</keyword>
<keyword evidence="1" id="KW-0472">Membrane</keyword>
<protein>
    <recommendedName>
        <fullName evidence="4">DUF3592 domain-containing protein</fullName>
    </recommendedName>
</protein>
<feature type="transmembrane region" description="Helical" evidence="1">
    <location>
        <begin position="109"/>
        <end position="129"/>
    </location>
</feature>
<name>A0ABU0JBB7_9HYPH</name>
<evidence type="ECO:0000256" key="1">
    <source>
        <dbReference type="SAM" id="Phobius"/>
    </source>
</evidence>
<keyword evidence="1" id="KW-0812">Transmembrane</keyword>
<reference evidence="2 3" key="1">
    <citation type="submission" date="2023-07" db="EMBL/GenBank/DDBJ databases">
        <title>Genomic Encyclopedia of Type Strains, Phase IV (KMG-IV): sequencing the most valuable type-strain genomes for metagenomic binning, comparative biology and taxonomic classification.</title>
        <authorList>
            <person name="Goeker M."/>
        </authorList>
    </citation>
    <scope>NUCLEOTIDE SEQUENCE [LARGE SCALE GENOMIC DNA]</scope>
    <source>
        <strain evidence="2 3">DSM 19619</strain>
    </source>
</reference>
<gene>
    <name evidence="2" type="ORF">QO011_004588</name>
</gene>
<proteinExistence type="predicted"/>
<comment type="caution">
    <text evidence="2">The sequence shown here is derived from an EMBL/GenBank/DDBJ whole genome shotgun (WGS) entry which is preliminary data.</text>
</comment>
<keyword evidence="3" id="KW-1185">Reference proteome</keyword>
<sequence>MVWGIVRRGPMGLLIVGMVFLVLGLTGLAAAAAFAVNETRSGRTASAIGTVAVAAVPRPVIQFMTPNGEVIRFTNIARSSFWKDGDAVDVAYDPATPTNAVVDGLVGRWFPTALAVALGLPFLLIGLVLRGRARRQLRAGAAGSRRPPRR</sequence>